<keyword evidence="5 8" id="KW-0456">Lyase</keyword>
<dbReference type="OrthoDB" id="2832284at2759"/>
<sequence length="350" mass="38776">MANPLPKRIDVHSHYLPEFYRTALTEYGHSQPDGMPAIPPWSTSSHLSTMSACSISKSILSISSPGTNLVPNNPSLTCRLTRECNAAGAELKEAYPEKFGYWASLPLPYVKEAVEEIEVVLEGGNGADGFALMTNYHGEYIGSTKFDAVFDRLNEVKAIVFIHPTKPCILCNGNSSHGSMGTMDALPLGAEYPIPMFEFFFDTARAVINLFLTGTVARCPNIKFIIPHAGGCLPPLLTRFINFAHVIPGGHLLDESVVYETLARQFYFDLAGFQFAGTEGGYGQLKALVKGYGIGSERLLYGSDFPFTPGKFVEEFARRMKVGLEDLFDEKEREEIYERNAVKLLENKYR</sequence>
<dbReference type="EMBL" id="ML994112">
    <property type="protein sequence ID" value="KAF2198866.1"/>
    <property type="molecule type" value="Genomic_DNA"/>
</dbReference>
<keyword evidence="4" id="KW-0862">Zinc</keyword>
<dbReference type="Pfam" id="PF04909">
    <property type="entry name" value="Amidohydro_2"/>
    <property type="match status" value="1"/>
</dbReference>
<evidence type="ECO:0000256" key="6">
    <source>
        <dbReference type="ARBA" id="ARBA00036832"/>
    </source>
</evidence>
<dbReference type="GO" id="GO:0047596">
    <property type="term" value="F:6-methylsalicylate decarboxylase activity"/>
    <property type="evidence" value="ECO:0007669"/>
    <property type="project" value="UniProtKB-EC"/>
</dbReference>
<dbReference type="AlphaFoldDB" id="A0A9P4JIT4"/>
<evidence type="ECO:0000256" key="1">
    <source>
        <dbReference type="ARBA" id="ARBA00005871"/>
    </source>
</evidence>
<comment type="catalytic activity">
    <reaction evidence="6">
        <text>6-methylsalicylate + H(+) = 3-methylphenol + CO2</text>
        <dbReference type="Rhea" id="RHEA:23112"/>
        <dbReference type="ChEBI" id="CHEBI:15378"/>
        <dbReference type="ChEBI" id="CHEBI:16526"/>
        <dbReference type="ChEBI" id="CHEBI:17231"/>
        <dbReference type="ChEBI" id="CHEBI:36658"/>
        <dbReference type="EC" id="4.1.1.52"/>
    </reaction>
    <physiologicalReaction direction="left-to-right" evidence="6">
        <dbReference type="Rhea" id="RHEA:23113"/>
    </physiologicalReaction>
</comment>
<dbReference type="PANTHER" id="PTHR21240">
    <property type="entry name" value="2-AMINO-3-CARBOXYLMUCONATE-6-SEMIALDEHYDE DECARBOXYLASE"/>
    <property type="match status" value="1"/>
</dbReference>
<dbReference type="GO" id="GO:0005829">
    <property type="term" value="C:cytosol"/>
    <property type="evidence" value="ECO:0007669"/>
    <property type="project" value="TreeGrafter"/>
</dbReference>
<reference evidence="10" key="1">
    <citation type="journal article" date="2020" name="Stud. Mycol.">
        <title>101 Dothideomycetes genomes: a test case for predicting lifestyles and emergence of pathogens.</title>
        <authorList>
            <person name="Haridas S."/>
            <person name="Albert R."/>
            <person name="Binder M."/>
            <person name="Bloem J."/>
            <person name="Labutti K."/>
            <person name="Salamov A."/>
            <person name="Andreopoulos B."/>
            <person name="Baker S."/>
            <person name="Barry K."/>
            <person name="Bills G."/>
            <person name="Bluhm B."/>
            <person name="Cannon C."/>
            <person name="Castanera R."/>
            <person name="Culley D."/>
            <person name="Daum C."/>
            <person name="Ezra D."/>
            <person name="Gonzalez J."/>
            <person name="Henrissat B."/>
            <person name="Kuo A."/>
            <person name="Liang C."/>
            <person name="Lipzen A."/>
            <person name="Lutzoni F."/>
            <person name="Magnuson J."/>
            <person name="Mondo S."/>
            <person name="Nolan M."/>
            <person name="Ohm R."/>
            <person name="Pangilinan J."/>
            <person name="Park H.-J."/>
            <person name="Ramirez L."/>
            <person name="Alfaro M."/>
            <person name="Sun H."/>
            <person name="Tritt A."/>
            <person name="Yoshinaga Y."/>
            <person name="Zwiers L.-H."/>
            <person name="Turgeon B."/>
            <person name="Goodwin S."/>
            <person name="Spatafora J."/>
            <person name="Crous P."/>
            <person name="Grigoriev I."/>
        </authorList>
    </citation>
    <scope>NUCLEOTIDE SEQUENCE</scope>
    <source>
        <strain evidence="10">ATCC 74209</strain>
    </source>
</reference>
<evidence type="ECO:0000256" key="7">
    <source>
        <dbReference type="ARBA" id="ARBA00038889"/>
    </source>
</evidence>
<evidence type="ECO:0000259" key="9">
    <source>
        <dbReference type="Pfam" id="PF04909"/>
    </source>
</evidence>
<evidence type="ECO:0000313" key="10">
    <source>
        <dbReference type="EMBL" id="KAF2198866.1"/>
    </source>
</evidence>
<evidence type="ECO:0000256" key="2">
    <source>
        <dbReference type="ARBA" id="ARBA00022723"/>
    </source>
</evidence>
<comment type="similarity">
    <text evidence="1">Belongs to the metallo-dependent hydrolases superfamily. ACMSD family.</text>
</comment>
<comment type="caution">
    <text evidence="10">The sequence shown here is derived from an EMBL/GenBank/DDBJ whole genome shotgun (WGS) entry which is preliminary data.</text>
</comment>
<evidence type="ECO:0000313" key="11">
    <source>
        <dbReference type="Proteomes" id="UP000799536"/>
    </source>
</evidence>
<keyword evidence="3 8" id="KW-0210">Decarboxylase</keyword>
<name>A0A9P4JIT4_9PLEO</name>
<dbReference type="InterPro" id="IPR006680">
    <property type="entry name" value="Amidohydro-rel"/>
</dbReference>
<dbReference type="EC" id="4.1.1.52" evidence="7"/>
<proteinExistence type="inferred from homology"/>
<evidence type="ECO:0000256" key="8">
    <source>
        <dbReference type="RuleBase" id="RU366045"/>
    </source>
</evidence>
<evidence type="ECO:0000256" key="4">
    <source>
        <dbReference type="ARBA" id="ARBA00022833"/>
    </source>
</evidence>
<dbReference type="InterPro" id="IPR032465">
    <property type="entry name" value="ACMSD"/>
</dbReference>
<feature type="domain" description="Amidohydrolase-related" evidence="9">
    <location>
        <begin position="65"/>
        <end position="345"/>
    </location>
</feature>
<keyword evidence="2" id="KW-0479">Metal-binding</keyword>
<dbReference type="InterPro" id="IPR032466">
    <property type="entry name" value="Metal_Hydrolase"/>
</dbReference>
<dbReference type="Proteomes" id="UP000799536">
    <property type="component" value="Unassembled WGS sequence"/>
</dbReference>
<protein>
    <recommendedName>
        <fullName evidence="7">6-methylsalicylate decarboxylase</fullName>
        <ecNumber evidence="7">4.1.1.52</ecNumber>
    </recommendedName>
</protein>
<dbReference type="PANTHER" id="PTHR21240:SF29">
    <property type="entry name" value="AMIDOHYDROLASE-RELATED DOMAIN-CONTAINING PROTEIN"/>
    <property type="match status" value="1"/>
</dbReference>
<organism evidence="10 11">
    <name type="scientific">Delitschia confertaspora ATCC 74209</name>
    <dbReference type="NCBI Taxonomy" id="1513339"/>
    <lineage>
        <taxon>Eukaryota</taxon>
        <taxon>Fungi</taxon>
        <taxon>Dikarya</taxon>
        <taxon>Ascomycota</taxon>
        <taxon>Pezizomycotina</taxon>
        <taxon>Dothideomycetes</taxon>
        <taxon>Pleosporomycetidae</taxon>
        <taxon>Pleosporales</taxon>
        <taxon>Delitschiaceae</taxon>
        <taxon>Delitschia</taxon>
    </lineage>
</organism>
<dbReference type="SUPFAM" id="SSF51556">
    <property type="entry name" value="Metallo-dependent hydrolases"/>
    <property type="match status" value="1"/>
</dbReference>
<dbReference type="GO" id="GO:0016787">
    <property type="term" value="F:hydrolase activity"/>
    <property type="evidence" value="ECO:0007669"/>
    <property type="project" value="InterPro"/>
</dbReference>
<evidence type="ECO:0000256" key="5">
    <source>
        <dbReference type="ARBA" id="ARBA00023239"/>
    </source>
</evidence>
<keyword evidence="11" id="KW-1185">Reference proteome</keyword>
<gene>
    <name evidence="10" type="ORF">GQ43DRAFT_139861</name>
</gene>
<accession>A0A9P4JIT4</accession>
<dbReference type="GO" id="GO:0019748">
    <property type="term" value="P:secondary metabolic process"/>
    <property type="evidence" value="ECO:0007669"/>
    <property type="project" value="TreeGrafter"/>
</dbReference>
<evidence type="ECO:0000256" key="3">
    <source>
        <dbReference type="ARBA" id="ARBA00022793"/>
    </source>
</evidence>
<dbReference type="Gene3D" id="3.20.20.140">
    <property type="entry name" value="Metal-dependent hydrolases"/>
    <property type="match status" value="1"/>
</dbReference>
<dbReference type="GO" id="GO:0046872">
    <property type="term" value="F:metal ion binding"/>
    <property type="evidence" value="ECO:0007669"/>
    <property type="project" value="UniProtKB-KW"/>
</dbReference>